<dbReference type="GO" id="GO:0004497">
    <property type="term" value="F:monooxygenase activity"/>
    <property type="evidence" value="ECO:0007669"/>
    <property type="project" value="UniProtKB-KW"/>
</dbReference>
<protein>
    <submittedName>
        <fullName evidence="7">FAD/NAD(P)-binding domain-containing protein</fullName>
    </submittedName>
</protein>
<evidence type="ECO:0000313" key="8">
    <source>
        <dbReference type="Proteomes" id="UP000235786"/>
    </source>
</evidence>
<gene>
    <name evidence="7" type="ORF">L207DRAFT_565536</name>
</gene>
<dbReference type="Proteomes" id="UP000235786">
    <property type="component" value="Unassembled WGS sequence"/>
</dbReference>
<keyword evidence="4" id="KW-0560">Oxidoreductase</keyword>
<dbReference type="EMBL" id="KZ613944">
    <property type="protein sequence ID" value="PMD41753.1"/>
    <property type="molecule type" value="Genomic_DNA"/>
</dbReference>
<dbReference type="InterPro" id="IPR002938">
    <property type="entry name" value="FAD-bd"/>
</dbReference>
<keyword evidence="3" id="KW-0274">FAD</keyword>
<keyword evidence="8" id="KW-1185">Reference proteome</keyword>
<comment type="cofactor">
    <cofactor evidence="1">
        <name>FAD</name>
        <dbReference type="ChEBI" id="CHEBI:57692"/>
    </cofactor>
</comment>
<keyword evidence="2" id="KW-0285">Flavoprotein</keyword>
<organism evidence="7 8">
    <name type="scientific">Hyaloscypha variabilis (strain UAMH 11265 / GT02V1 / F)</name>
    <name type="common">Meliniomyces variabilis</name>
    <dbReference type="NCBI Taxonomy" id="1149755"/>
    <lineage>
        <taxon>Eukaryota</taxon>
        <taxon>Fungi</taxon>
        <taxon>Dikarya</taxon>
        <taxon>Ascomycota</taxon>
        <taxon>Pezizomycotina</taxon>
        <taxon>Leotiomycetes</taxon>
        <taxon>Helotiales</taxon>
        <taxon>Hyaloscyphaceae</taxon>
        <taxon>Hyaloscypha</taxon>
        <taxon>Hyaloscypha variabilis</taxon>
    </lineage>
</organism>
<dbReference type="SUPFAM" id="SSF51905">
    <property type="entry name" value="FAD/NAD(P)-binding domain"/>
    <property type="match status" value="1"/>
</dbReference>
<accession>A0A2J6RTH5</accession>
<dbReference type="PANTHER" id="PTHR47178:SF3">
    <property type="entry name" value="FAD-BINDING DOMAIN-CONTAINING PROTEIN"/>
    <property type="match status" value="1"/>
</dbReference>
<name>A0A2J6RTH5_HYAVF</name>
<dbReference type="AlphaFoldDB" id="A0A2J6RTH5"/>
<dbReference type="PANTHER" id="PTHR47178">
    <property type="entry name" value="MONOOXYGENASE, FAD-BINDING"/>
    <property type="match status" value="1"/>
</dbReference>
<evidence type="ECO:0000256" key="3">
    <source>
        <dbReference type="ARBA" id="ARBA00022827"/>
    </source>
</evidence>
<proteinExistence type="predicted"/>
<reference evidence="7 8" key="1">
    <citation type="submission" date="2016-04" db="EMBL/GenBank/DDBJ databases">
        <title>A degradative enzymes factory behind the ericoid mycorrhizal symbiosis.</title>
        <authorList>
            <consortium name="DOE Joint Genome Institute"/>
            <person name="Martino E."/>
            <person name="Morin E."/>
            <person name="Grelet G."/>
            <person name="Kuo A."/>
            <person name="Kohler A."/>
            <person name="Daghino S."/>
            <person name="Barry K."/>
            <person name="Choi C."/>
            <person name="Cichocki N."/>
            <person name="Clum A."/>
            <person name="Copeland A."/>
            <person name="Hainaut M."/>
            <person name="Haridas S."/>
            <person name="Labutti K."/>
            <person name="Lindquist E."/>
            <person name="Lipzen A."/>
            <person name="Khouja H.-R."/>
            <person name="Murat C."/>
            <person name="Ohm R."/>
            <person name="Olson A."/>
            <person name="Spatafora J."/>
            <person name="Veneault-Fourrey C."/>
            <person name="Henrissat B."/>
            <person name="Grigoriev I."/>
            <person name="Martin F."/>
            <person name="Perotto S."/>
        </authorList>
    </citation>
    <scope>NUCLEOTIDE SEQUENCE [LARGE SCALE GENOMIC DNA]</scope>
    <source>
        <strain evidence="7 8">F</strain>
    </source>
</reference>
<evidence type="ECO:0000256" key="5">
    <source>
        <dbReference type="ARBA" id="ARBA00023033"/>
    </source>
</evidence>
<evidence type="ECO:0000256" key="4">
    <source>
        <dbReference type="ARBA" id="ARBA00023002"/>
    </source>
</evidence>
<feature type="domain" description="FAD-binding" evidence="6">
    <location>
        <begin position="15"/>
        <end position="53"/>
    </location>
</feature>
<feature type="domain" description="FAD-binding" evidence="6">
    <location>
        <begin position="143"/>
        <end position="359"/>
    </location>
</feature>
<dbReference type="InterPro" id="IPR036188">
    <property type="entry name" value="FAD/NAD-bd_sf"/>
</dbReference>
<sequence>MTGNIGNETLAAVDAPVLIIGAGCTGLALAQGLKNAGIKSIVFEREPANLQRARDWNMGTHWGIPILKTLIPPAAFAQLDAAQVDPNRPCPPSDTIKFFHGQTGEQIGAAETPHIYRLRRSKLRALLADGIEIQYSKCLSDISYSEDGSTVTAHFDDGSSESGSLLVGADGTRSPVRNLLLGSEKAALTTLEFAASIVQAKYSAEQVKFLRSWHPLYVAAPHPAGFFSWVGLHSAPDVNDPENWIMNHYISWPCSHSEQEESKDWSNEMRLKQVKGFAEQFADPFRSAFVWLKDDHPVWYAPLTQWDPSLPEHRWDNHGGRVTLAGDAAHPMTFQRGQGLNSAIKDASELVIQITDFVQSKKTKLEAIEGYEKEMIGRTGTEVRLSAENTRMVHVWDEVMQSPLISKGFAKQ</sequence>
<dbReference type="GO" id="GO:0071949">
    <property type="term" value="F:FAD binding"/>
    <property type="evidence" value="ECO:0007669"/>
    <property type="project" value="InterPro"/>
</dbReference>
<evidence type="ECO:0000259" key="6">
    <source>
        <dbReference type="Pfam" id="PF01494"/>
    </source>
</evidence>
<dbReference type="PRINTS" id="PR00420">
    <property type="entry name" value="RNGMNOXGNASE"/>
</dbReference>
<keyword evidence="5" id="KW-0503">Monooxygenase</keyword>
<dbReference type="Gene3D" id="3.50.50.60">
    <property type="entry name" value="FAD/NAD(P)-binding domain"/>
    <property type="match status" value="1"/>
</dbReference>
<dbReference type="OrthoDB" id="47494at2759"/>
<dbReference type="Pfam" id="PF01494">
    <property type="entry name" value="FAD_binding_3"/>
    <property type="match status" value="2"/>
</dbReference>
<evidence type="ECO:0000256" key="1">
    <source>
        <dbReference type="ARBA" id="ARBA00001974"/>
    </source>
</evidence>
<dbReference type="STRING" id="1149755.A0A2J6RTH5"/>
<evidence type="ECO:0000256" key="2">
    <source>
        <dbReference type="ARBA" id="ARBA00022630"/>
    </source>
</evidence>
<evidence type="ECO:0000313" key="7">
    <source>
        <dbReference type="EMBL" id="PMD41753.1"/>
    </source>
</evidence>